<dbReference type="SMART" id="SM00052">
    <property type="entry name" value="EAL"/>
    <property type="match status" value="1"/>
</dbReference>
<dbReference type="InterPro" id="IPR013656">
    <property type="entry name" value="PAS_4"/>
</dbReference>
<evidence type="ECO:0008006" key="6">
    <source>
        <dbReference type="Google" id="ProtNLM"/>
    </source>
</evidence>
<dbReference type="InterPro" id="IPR035965">
    <property type="entry name" value="PAS-like_dom_sf"/>
</dbReference>
<protein>
    <recommendedName>
        <fullName evidence="6">GGDEF domain-containing protein</fullName>
    </recommendedName>
</protein>
<feature type="domain" description="PAS" evidence="1">
    <location>
        <begin position="34"/>
        <end position="72"/>
    </location>
</feature>
<feature type="domain" description="EAL" evidence="2">
    <location>
        <begin position="323"/>
        <end position="577"/>
    </location>
</feature>
<dbReference type="InterPro" id="IPR035919">
    <property type="entry name" value="EAL_sf"/>
</dbReference>
<dbReference type="CDD" id="cd00130">
    <property type="entry name" value="PAS"/>
    <property type="match status" value="1"/>
</dbReference>
<dbReference type="PANTHER" id="PTHR44757">
    <property type="entry name" value="DIGUANYLATE CYCLASE DGCP"/>
    <property type="match status" value="1"/>
</dbReference>
<name>A0A2V1JYZ4_9BURK</name>
<dbReference type="SUPFAM" id="SSF55785">
    <property type="entry name" value="PYP-like sensor domain (PAS domain)"/>
    <property type="match status" value="1"/>
</dbReference>
<reference evidence="5" key="1">
    <citation type="submission" date="2018-05" db="EMBL/GenBank/DDBJ databases">
        <authorList>
            <person name="Li Y."/>
        </authorList>
    </citation>
    <scope>NUCLEOTIDE SEQUENCE [LARGE SCALE GENOMIC DNA]</scope>
    <source>
        <strain evidence="5">3d-2-2</strain>
    </source>
</reference>
<organism evidence="4 5">
    <name type="scientific">Corticimicrobacter populi</name>
    <dbReference type="NCBI Taxonomy" id="2175229"/>
    <lineage>
        <taxon>Bacteria</taxon>
        <taxon>Pseudomonadati</taxon>
        <taxon>Pseudomonadota</taxon>
        <taxon>Betaproteobacteria</taxon>
        <taxon>Burkholderiales</taxon>
        <taxon>Alcaligenaceae</taxon>
        <taxon>Corticimicrobacter</taxon>
    </lineage>
</organism>
<dbReference type="CDD" id="cd01949">
    <property type="entry name" value="GGDEF"/>
    <property type="match status" value="1"/>
</dbReference>
<feature type="domain" description="GGDEF" evidence="3">
    <location>
        <begin position="182"/>
        <end position="314"/>
    </location>
</feature>
<dbReference type="EMBL" id="QETA01000006">
    <property type="protein sequence ID" value="PWF21737.1"/>
    <property type="molecule type" value="Genomic_DNA"/>
</dbReference>
<dbReference type="Proteomes" id="UP000245212">
    <property type="component" value="Unassembled WGS sequence"/>
</dbReference>
<dbReference type="Gene3D" id="3.20.20.450">
    <property type="entry name" value="EAL domain"/>
    <property type="match status" value="1"/>
</dbReference>
<comment type="caution">
    <text evidence="4">The sequence shown here is derived from an EMBL/GenBank/DDBJ whole genome shotgun (WGS) entry which is preliminary data.</text>
</comment>
<evidence type="ECO:0000313" key="5">
    <source>
        <dbReference type="Proteomes" id="UP000245212"/>
    </source>
</evidence>
<dbReference type="PROSITE" id="PS50887">
    <property type="entry name" value="GGDEF"/>
    <property type="match status" value="1"/>
</dbReference>
<evidence type="ECO:0000259" key="2">
    <source>
        <dbReference type="PROSITE" id="PS50883"/>
    </source>
</evidence>
<accession>A0A2V1JYZ4</accession>
<dbReference type="InterPro" id="IPR043128">
    <property type="entry name" value="Rev_trsase/Diguanyl_cyclase"/>
</dbReference>
<dbReference type="PANTHER" id="PTHR44757:SF2">
    <property type="entry name" value="BIOFILM ARCHITECTURE MAINTENANCE PROTEIN MBAA"/>
    <property type="match status" value="1"/>
</dbReference>
<dbReference type="CDD" id="cd01948">
    <property type="entry name" value="EAL"/>
    <property type="match status" value="1"/>
</dbReference>
<dbReference type="AlphaFoldDB" id="A0A2V1JYZ4"/>
<dbReference type="SMART" id="SM00267">
    <property type="entry name" value="GGDEF"/>
    <property type="match status" value="1"/>
</dbReference>
<gene>
    <name evidence="4" type="ORF">DD235_13080</name>
</gene>
<dbReference type="Pfam" id="PF08448">
    <property type="entry name" value="PAS_4"/>
    <property type="match status" value="1"/>
</dbReference>
<dbReference type="NCBIfam" id="TIGR00254">
    <property type="entry name" value="GGDEF"/>
    <property type="match status" value="1"/>
</dbReference>
<dbReference type="InterPro" id="IPR052155">
    <property type="entry name" value="Biofilm_reg_signaling"/>
</dbReference>
<dbReference type="Pfam" id="PF00990">
    <property type="entry name" value="GGDEF"/>
    <property type="match status" value="1"/>
</dbReference>
<proteinExistence type="predicted"/>
<dbReference type="Gene3D" id="3.30.450.20">
    <property type="entry name" value="PAS domain"/>
    <property type="match status" value="1"/>
</dbReference>
<sequence length="579" mass="65314">MHRQGTYDRQCAGMADVSSKPAKQDRCIEHIHGKVMDMLPVAVFVVDEHGSILYANPESARLFGRSLDVLSGSHIAALLSRSGFVNEDKSQPWAEFAARHINRDETWHWLRETNGAAAMRMHIARAQPESHYLVCIEELLLTEQFPEHVKGYDLLTNLPNRHMAEAHLRRLRRQLRADNDSDLLYYLLIDIDNFRHINNTLGHHVGDQVLLTAARRFSQCCSTGEFLARLESDEFVVIIQCPAETALIEILDKLIACLSEPFVLGRHHLDISATITANEYTVVEAGLMVLTLNTRTMLDQAQDATLQYQRFFTQETAQQIYKNIAIAKDIEEALDKNEFFLEYQPQVCASSGQLVGAEALIRWNHRRYGRLSPAEFVPIAEETRKIILIGDWVLQKACEQLAILKQATGRPFRISVNITPDQVQNPGFCERVFELLAMYHLDPHSLELEITETTLVSEVESVRRALSALNQRGVSIALDDFGTGYSSLSHLAQFPVSRLKIDRSFISMLPDNDHHAALVGALISMGRKMGLKVVAEGVETWAQRDWLLAQGCHELQGYLFAKPLGDTSLLARITAEGRQ</sequence>
<evidence type="ECO:0000259" key="3">
    <source>
        <dbReference type="PROSITE" id="PS50887"/>
    </source>
</evidence>
<evidence type="ECO:0000313" key="4">
    <source>
        <dbReference type="EMBL" id="PWF21737.1"/>
    </source>
</evidence>
<dbReference type="SMART" id="SM00091">
    <property type="entry name" value="PAS"/>
    <property type="match status" value="1"/>
</dbReference>
<dbReference type="SUPFAM" id="SSF55073">
    <property type="entry name" value="Nucleotide cyclase"/>
    <property type="match status" value="1"/>
</dbReference>
<evidence type="ECO:0000259" key="1">
    <source>
        <dbReference type="PROSITE" id="PS50112"/>
    </source>
</evidence>
<dbReference type="Gene3D" id="3.30.70.270">
    <property type="match status" value="1"/>
</dbReference>
<dbReference type="PROSITE" id="PS50883">
    <property type="entry name" value="EAL"/>
    <property type="match status" value="1"/>
</dbReference>
<dbReference type="InterPro" id="IPR000014">
    <property type="entry name" value="PAS"/>
</dbReference>
<dbReference type="InterPro" id="IPR029787">
    <property type="entry name" value="Nucleotide_cyclase"/>
</dbReference>
<dbReference type="PROSITE" id="PS50112">
    <property type="entry name" value="PAS"/>
    <property type="match status" value="1"/>
</dbReference>
<keyword evidence="5" id="KW-1185">Reference proteome</keyword>
<dbReference type="InterPro" id="IPR000160">
    <property type="entry name" value="GGDEF_dom"/>
</dbReference>
<dbReference type="Pfam" id="PF00563">
    <property type="entry name" value="EAL"/>
    <property type="match status" value="1"/>
</dbReference>
<dbReference type="SUPFAM" id="SSF141868">
    <property type="entry name" value="EAL domain-like"/>
    <property type="match status" value="1"/>
</dbReference>
<dbReference type="InterPro" id="IPR001633">
    <property type="entry name" value="EAL_dom"/>
</dbReference>